<dbReference type="InterPro" id="IPR029099">
    <property type="entry name" value="Pribosyltran_N"/>
</dbReference>
<evidence type="ECO:0000256" key="8">
    <source>
        <dbReference type="ARBA" id="ARBA00022777"/>
    </source>
</evidence>
<evidence type="ECO:0000313" key="13">
    <source>
        <dbReference type="EMBL" id="KNC54374.1"/>
    </source>
</evidence>
<proteinExistence type="inferred from homology"/>
<dbReference type="Pfam" id="PF13793">
    <property type="entry name" value="Pribosyltran_N"/>
    <property type="match status" value="1"/>
</dbReference>
<evidence type="ECO:0000256" key="9">
    <source>
        <dbReference type="ARBA" id="ARBA00022840"/>
    </source>
</evidence>
<name>A0A0L0DPY6_THETB</name>
<evidence type="ECO:0000256" key="10">
    <source>
        <dbReference type="ARBA" id="ARBA00022842"/>
    </source>
</evidence>
<dbReference type="Gene3D" id="3.40.50.2020">
    <property type="match status" value="2"/>
</dbReference>
<dbReference type="GeneID" id="25568403"/>
<evidence type="ECO:0000256" key="5">
    <source>
        <dbReference type="ARBA" id="ARBA00022723"/>
    </source>
</evidence>
<evidence type="ECO:0000259" key="12">
    <source>
        <dbReference type="Pfam" id="PF13793"/>
    </source>
</evidence>
<dbReference type="GO" id="GO:0006164">
    <property type="term" value="P:purine nucleotide biosynthetic process"/>
    <property type="evidence" value="ECO:0007669"/>
    <property type="project" value="TreeGrafter"/>
</dbReference>
<evidence type="ECO:0000313" key="14">
    <source>
        <dbReference type="Proteomes" id="UP000054408"/>
    </source>
</evidence>
<keyword evidence="9" id="KW-0067">ATP-binding</keyword>
<comment type="similarity">
    <text evidence="2">Belongs to the ribose-phosphate pyrophosphokinase family.</text>
</comment>
<keyword evidence="6" id="KW-0545">Nucleotide biosynthesis</keyword>
<dbReference type="eggNOG" id="KOG1448">
    <property type="taxonomic scope" value="Eukaryota"/>
</dbReference>
<evidence type="ECO:0000256" key="3">
    <source>
        <dbReference type="ARBA" id="ARBA00013247"/>
    </source>
</evidence>
<evidence type="ECO:0000256" key="6">
    <source>
        <dbReference type="ARBA" id="ARBA00022727"/>
    </source>
</evidence>
<dbReference type="PANTHER" id="PTHR10210">
    <property type="entry name" value="RIBOSE-PHOSPHATE DIPHOSPHOKINASE FAMILY MEMBER"/>
    <property type="match status" value="1"/>
</dbReference>
<dbReference type="EMBL" id="GL349489">
    <property type="protein sequence ID" value="KNC54374.1"/>
    <property type="molecule type" value="Genomic_DNA"/>
</dbReference>
<dbReference type="SUPFAM" id="SSF53271">
    <property type="entry name" value="PRTase-like"/>
    <property type="match status" value="2"/>
</dbReference>
<dbReference type="GO" id="GO:0000287">
    <property type="term" value="F:magnesium ion binding"/>
    <property type="evidence" value="ECO:0007669"/>
    <property type="project" value="InterPro"/>
</dbReference>
<evidence type="ECO:0000256" key="11">
    <source>
        <dbReference type="ARBA" id="ARBA00049535"/>
    </source>
</evidence>
<protein>
    <recommendedName>
        <fullName evidence="3">ribose-phosphate diphosphokinase</fullName>
        <ecNumber evidence="3">2.7.6.1</ecNumber>
    </recommendedName>
</protein>
<keyword evidence="4" id="KW-0808">Transferase</keyword>
<keyword evidence="10" id="KW-0460">Magnesium</keyword>
<organism evidence="13 14">
    <name type="scientific">Thecamonas trahens ATCC 50062</name>
    <dbReference type="NCBI Taxonomy" id="461836"/>
    <lineage>
        <taxon>Eukaryota</taxon>
        <taxon>Apusozoa</taxon>
        <taxon>Apusomonadida</taxon>
        <taxon>Apusomonadidae</taxon>
        <taxon>Thecamonas</taxon>
    </lineage>
</organism>
<dbReference type="GO" id="GO:0004749">
    <property type="term" value="F:ribose phosphate diphosphokinase activity"/>
    <property type="evidence" value="ECO:0007669"/>
    <property type="project" value="UniProtKB-EC"/>
</dbReference>
<evidence type="ECO:0000256" key="1">
    <source>
        <dbReference type="ARBA" id="ARBA00004996"/>
    </source>
</evidence>
<dbReference type="InterPro" id="IPR005946">
    <property type="entry name" value="Rib-P_diPkinase"/>
</dbReference>
<dbReference type="InterPro" id="IPR000836">
    <property type="entry name" value="PRTase_dom"/>
</dbReference>
<dbReference type="Pfam" id="PF14572">
    <property type="entry name" value="Pribosyl_synth"/>
    <property type="match status" value="1"/>
</dbReference>
<keyword evidence="5" id="KW-0479">Metal-binding</keyword>
<dbReference type="SMART" id="SM01400">
    <property type="entry name" value="Pribosyltran_N"/>
    <property type="match status" value="1"/>
</dbReference>
<dbReference type="GO" id="GO:0005737">
    <property type="term" value="C:cytoplasm"/>
    <property type="evidence" value="ECO:0007669"/>
    <property type="project" value="TreeGrafter"/>
</dbReference>
<dbReference type="OMA" id="YFGWARQ"/>
<dbReference type="Proteomes" id="UP000054408">
    <property type="component" value="Unassembled WGS sequence"/>
</dbReference>
<dbReference type="GO" id="GO:0016301">
    <property type="term" value="F:kinase activity"/>
    <property type="evidence" value="ECO:0007669"/>
    <property type="project" value="UniProtKB-KW"/>
</dbReference>
<keyword evidence="14" id="KW-1185">Reference proteome</keyword>
<dbReference type="NCBIfam" id="TIGR01251">
    <property type="entry name" value="ribP_PPkin"/>
    <property type="match status" value="1"/>
</dbReference>
<dbReference type="FunFam" id="3.40.50.2020:FF:000007">
    <property type="entry name" value="Ribose-phosphate pyrophosphokinase"/>
    <property type="match status" value="1"/>
</dbReference>
<sequence>MADTKPPLLLFSGSSNPKLAEAVAKALDISLGRVLVDVFNDGERRIEIHDSVRGSHCFILQSPARTDVNDHLMELLLMIRTMKRASAREVTVVMPYHPYARADRKMRSRTPISASDTALIIEACGADRVLSVDLHCGQIQGFYTIPVDNLYASGVFARHFAAMAESFDAPVCVVSPDAGGVARAKIFINGLARLGVEASLALVVKQRASAGVIAETTLVGSENVAGSIALVVDDMLDTCGTLCRCTDELLAAGAVRVYAAASHGLFSKDALDKIANSSLVELIVTDTIPLPEGAPDKIVQLSVASLLADAISCVATGQSVSSLF</sequence>
<dbReference type="RefSeq" id="XP_013753676.1">
    <property type="nucleotide sequence ID" value="XM_013898222.1"/>
</dbReference>
<evidence type="ECO:0000256" key="4">
    <source>
        <dbReference type="ARBA" id="ARBA00022679"/>
    </source>
</evidence>
<dbReference type="GO" id="GO:0002189">
    <property type="term" value="C:ribose phosphate diphosphokinase complex"/>
    <property type="evidence" value="ECO:0007669"/>
    <property type="project" value="TreeGrafter"/>
</dbReference>
<evidence type="ECO:0000256" key="2">
    <source>
        <dbReference type="ARBA" id="ARBA00006478"/>
    </source>
</evidence>
<dbReference type="CDD" id="cd06223">
    <property type="entry name" value="PRTases_typeI"/>
    <property type="match status" value="1"/>
</dbReference>
<accession>A0A0L0DPY6</accession>
<dbReference type="GO" id="GO:0006015">
    <property type="term" value="P:5-phosphoribose 1-diphosphate biosynthetic process"/>
    <property type="evidence" value="ECO:0007669"/>
    <property type="project" value="TreeGrafter"/>
</dbReference>
<dbReference type="OrthoDB" id="413572at2759"/>
<keyword evidence="8 13" id="KW-0418">Kinase</keyword>
<gene>
    <name evidence="13" type="ORF">AMSG_10091</name>
</gene>
<dbReference type="PANTHER" id="PTHR10210:SF32">
    <property type="entry name" value="RIBOSE-PHOSPHATE PYROPHOSPHOKINASE 2"/>
    <property type="match status" value="1"/>
</dbReference>
<feature type="domain" description="Ribose-phosphate pyrophosphokinase N-terminal" evidence="12">
    <location>
        <begin position="9"/>
        <end position="125"/>
    </location>
</feature>
<dbReference type="AlphaFoldDB" id="A0A0L0DPY6"/>
<dbReference type="STRING" id="461836.A0A0L0DPY6"/>
<dbReference type="InterPro" id="IPR029057">
    <property type="entry name" value="PRTase-like"/>
</dbReference>
<keyword evidence="7" id="KW-0547">Nucleotide-binding</keyword>
<dbReference type="GO" id="GO:0005524">
    <property type="term" value="F:ATP binding"/>
    <property type="evidence" value="ECO:0007669"/>
    <property type="project" value="UniProtKB-KW"/>
</dbReference>
<comment type="pathway">
    <text evidence="1">Metabolic intermediate biosynthesis; 5-phospho-alpha-D-ribose 1-diphosphate biosynthesis; 5-phospho-alpha-D-ribose 1-diphosphate from D-ribose 5-phosphate (route I): step 1/1.</text>
</comment>
<evidence type="ECO:0000256" key="7">
    <source>
        <dbReference type="ARBA" id="ARBA00022741"/>
    </source>
</evidence>
<reference evidence="13 14" key="1">
    <citation type="submission" date="2010-05" db="EMBL/GenBank/DDBJ databases">
        <title>The Genome Sequence of Thecamonas trahens ATCC 50062.</title>
        <authorList>
            <consortium name="The Broad Institute Genome Sequencing Platform"/>
            <person name="Russ C."/>
            <person name="Cuomo C."/>
            <person name="Shea T."/>
            <person name="Young S.K."/>
            <person name="Zeng Q."/>
            <person name="Koehrsen M."/>
            <person name="Haas B."/>
            <person name="Borodovsky M."/>
            <person name="Guigo R."/>
            <person name="Alvarado L."/>
            <person name="Berlin A."/>
            <person name="Bochicchio J."/>
            <person name="Borenstein D."/>
            <person name="Chapman S."/>
            <person name="Chen Z."/>
            <person name="Freedman E."/>
            <person name="Gellesch M."/>
            <person name="Goldberg J."/>
            <person name="Griggs A."/>
            <person name="Gujja S."/>
            <person name="Heilman E."/>
            <person name="Heiman D."/>
            <person name="Hepburn T."/>
            <person name="Howarth C."/>
            <person name="Jen D."/>
            <person name="Larson L."/>
            <person name="Mehta T."/>
            <person name="Park D."/>
            <person name="Pearson M."/>
            <person name="Roberts A."/>
            <person name="Saif S."/>
            <person name="Shenoy N."/>
            <person name="Sisk P."/>
            <person name="Stolte C."/>
            <person name="Sykes S."/>
            <person name="Thomson T."/>
            <person name="Walk T."/>
            <person name="White J."/>
            <person name="Yandava C."/>
            <person name="Burger G."/>
            <person name="Gray M.W."/>
            <person name="Holland P.W.H."/>
            <person name="King N."/>
            <person name="Lang F.B.F."/>
            <person name="Roger A.J."/>
            <person name="Ruiz-Trillo I."/>
            <person name="Lander E."/>
            <person name="Nusbaum C."/>
        </authorList>
    </citation>
    <scope>NUCLEOTIDE SEQUENCE [LARGE SCALE GENOMIC DNA]</scope>
    <source>
        <strain evidence="13 14">ATCC 50062</strain>
    </source>
</reference>
<dbReference type="EC" id="2.7.6.1" evidence="3"/>
<comment type="catalytic activity">
    <reaction evidence="11">
        <text>D-ribose 5-phosphate + ATP = 5-phospho-alpha-D-ribose 1-diphosphate + AMP + H(+)</text>
        <dbReference type="Rhea" id="RHEA:15609"/>
        <dbReference type="ChEBI" id="CHEBI:15378"/>
        <dbReference type="ChEBI" id="CHEBI:30616"/>
        <dbReference type="ChEBI" id="CHEBI:58017"/>
        <dbReference type="ChEBI" id="CHEBI:78346"/>
        <dbReference type="ChEBI" id="CHEBI:456215"/>
        <dbReference type="EC" id="2.7.6.1"/>
    </reaction>
</comment>
<dbReference type="NCBIfam" id="NF002320">
    <property type="entry name" value="PRK01259.1"/>
    <property type="match status" value="1"/>
</dbReference>